<evidence type="ECO:0000313" key="2">
    <source>
        <dbReference type="EMBL" id="RDL13330.1"/>
    </source>
</evidence>
<reference evidence="2 3" key="1">
    <citation type="submission" date="2018-07" db="EMBL/GenBank/DDBJ databases">
        <title>Genome sequencing of rice bacterial endophytes.</title>
        <authorList>
            <person name="Venturi V."/>
        </authorList>
    </citation>
    <scope>NUCLEOTIDE SEQUENCE [LARGE SCALE GENOMIC DNA]</scope>
    <source>
        <strain evidence="2 3">E2333</strain>
    </source>
</reference>
<dbReference type="Proteomes" id="UP000255365">
    <property type="component" value="Unassembled WGS sequence"/>
</dbReference>
<evidence type="ECO:0000313" key="3">
    <source>
        <dbReference type="Proteomes" id="UP000255365"/>
    </source>
</evidence>
<keyword evidence="1" id="KW-0472">Membrane</keyword>
<accession>A0A370S0P5</accession>
<dbReference type="GeneID" id="57378672"/>
<gene>
    <name evidence="2" type="ORF">DEU51_12719</name>
</gene>
<sequence length="47" mass="4710">MNPVISPLEFLLTNVICFAAGAATVVALNLAAKAVHASGKRAAQSAT</sequence>
<comment type="caution">
    <text evidence="2">The sequence shown here is derived from an EMBL/GenBank/DDBJ whole genome shotgun (WGS) entry which is preliminary data.</text>
</comment>
<keyword evidence="1" id="KW-0812">Transmembrane</keyword>
<proteinExistence type="predicted"/>
<evidence type="ECO:0000256" key="1">
    <source>
        <dbReference type="SAM" id="Phobius"/>
    </source>
</evidence>
<feature type="transmembrane region" description="Helical" evidence="1">
    <location>
        <begin position="12"/>
        <end position="32"/>
    </location>
</feature>
<keyword evidence="1" id="KW-1133">Transmembrane helix</keyword>
<dbReference type="EMBL" id="QRAV01000027">
    <property type="protein sequence ID" value="RDL13330.1"/>
    <property type="molecule type" value="Genomic_DNA"/>
</dbReference>
<organism evidence="2 3">
    <name type="scientific">Pseudomonas jessenii</name>
    <dbReference type="NCBI Taxonomy" id="77298"/>
    <lineage>
        <taxon>Bacteria</taxon>
        <taxon>Pseudomonadati</taxon>
        <taxon>Pseudomonadota</taxon>
        <taxon>Gammaproteobacteria</taxon>
        <taxon>Pseudomonadales</taxon>
        <taxon>Pseudomonadaceae</taxon>
        <taxon>Pseudomonas</taxon>
    </lineage>
</organism>
<dbReference type="AlphaFoldDB" id="A0A370S0P5"/>
<name>A0A370S0P5_PSEJE</name>
<dbReference type="RefSeq" id="WP_164488184.1">
    <property type="nucleotide sequence ID" value="NZ_QRAV01000027.1"/>
</dbReference>
<protein>
    <submittedName>
        <fullName evidence="2">Uncharacterized protein</fullName>
    </submittedName>
</protein>